<dbReference type="AlphaFoldDB" id="A0A2H1KJJ4"/>
<keyword evidence="3" id="KW-1185">Reference proteome</keyword>
<gene>
    <name evidence="2" type="ORF">BANT10_03091</name>
</gene>
<dbReference type="RefSeq" id="WP_145998083.1">
    <property type="nucleotide sequence ID" value="NZ_FXZE01000019.1"/>
</dbReference>
<accession>A0A2H1KJJ4</accession>
<feature type="region of interest" description="Disordered" evidence="1">
    <location>
        <begin position="47"/>
        <end position="81"/>
    </location>
</feature>
<evidence type="ECO:0000313" key="3">
    <source>
        <dbReference type="Proteomes" id="UP000234342"/>
    </source>
</evidence>
<proteinExistence type="predicted"/>
<organism evidence="2 3">
    <name type="scientific">Brevibacterium antiquum</name>
    <dbReference type="NCBI Taxonomy" id="234835"/>
    <lineage>
        <taxon>Bacteria</taxon>
        <taxon>Bacillati</taxon>
        <taxon>Actinomycetota</taxon>
        <taxon>Actinomycetes</taxon>
        <taxon>Micrococcales</taxon>
        <taxon>Brevibacteriaceae</taxon>
        <taxon>Brevibacterium</taxon>
    </lineage>
</organism>
<dbReference type="EMBL" id="FXZE01000019">
    <property type="protein sequence ID" value="SMX99402.1"/>
    <property type="molecule type" value="Genomic_DNA"/>
</dbReference>
<evidence type="ECO:0000313" key="2">
    <source>
        <dbReference type="EMBL" id="SMX99402.1"/>
    </source>
</evidence>
<feature type="compositionally biased region" description="Gly residues" evidence="1">
    <location>
        <begin position="47"/>
        <end position="58"/>
    </location>
</feature>
<evidence type="ECO:0000256" key="1">
    <source>
        <dbReference type="SAM" id="MobiDB-lite"/>
    </source>
</evidence>
<reference evidence="3" key="1">
    <citation type="submission" date="2017-03" db="EMBL/GenBank/DDBJ databases">
        <authorList>
            <person name="Monnet C."/>
        </authorList>
    </citation>
    <scope>NUCLEOTIDE SEQUENCE [LARGE SCALE GENOMIC DNA]</scope>
    <source>
        <strain evidence="3">P10</strain>
    </source>
</reference>
<sequence>MLSFERYCRHSKLDKRTCSQRGDKVKRTTLGLAIIAVTTMLLSGCGSGNGSRQGGPIGGEEATDTQTGPEDTEEQEAVKSHDALTPEDYIDRLLSLADVPDTLSMEEEGQFGEPVEGLSSNKVGTEYDRSLAECAMNQYVTVVQEAPDTTAYRTFSESSQSSSIGIVTSLSKPAENPDAVKDSIDSSISECMLLEPKTAAGNPIESVDTFEPSGTKGEGICTTAFDGISGGQDRTLVGTTCFVSWADEILAISYSAGMPGASSSVDQTAVDGVQEIMETEILPTAFQKSGFAE</sequence>
<protein>
    <submittedName>
        <fullName evidence="2">Uncharacterized protein</fullName>
    </submittedName>
</protein>
<name>A0A2H1KJJ4_9MICO</name>
<dbReference type="Proteomes" id="UP000234342">
    <property type="component" value="Unassembled WGS sequence"/>
</dbReference>